<evidence type="ECO:0000313" key="1">
    <source>
        <dbReference type="EMBL" id="SHN26591.1"/>
    </source>
</evidence>
<evidence type="ECO:0000313" key="2">
    <source>
        <dbReference type="Proteomes" id="UP000184440"/>
    </source>
</evidence>
<dbReference type="AlphaFoldDB" id="A0A1M7Q7Y1"/>
<accession>A0A1M7Q7Y1</accession>
<sequence length="76" mass="7610">MSLLDKQTVVLIGGSSGIGLETTRLARAAADVAAVAAANLAPVRLNLIAAGLVDTANTALTGVTYDIDGGQQFVRA</sequence>
<protein>
    <recommendedName>
        <fullName evidence="3">Short chain dehydrogenase</fullName>
    </recommendedName>
</protein>
<dbReference type="EMBL" id="FRCS01000004">
    <property type="protein sequence ID" value="SHN26591.1"/>
    <property type="molecule type" value="Genomic_DNA"/>
</dbReference>
<gene>
    <name evidence="1" type="ORF">SAMN05443668_104281</name>
</gene>
<dbReference type="RefSeq" id="WP_073257814.1">
    <property type="nucleotide sequence ID" value="NZ_FRCS01000004.1"/>
</dbReference>
<name>A0A1M7Q7Y1_9ACTN</name>
<proteinExistence type="predicted"/>
<dbReference type="STRING" id="134849.SAMN05443668_104281"/>
<evidence type="ECO:0008006" key="3">
    <source>
        <dbReference type="Google" id="ProtNLM"/>
    </source>
</evidence>
<dbReference type="Proteomes" id="UP000184440">
    <property type="component" value="Unassembled WGS sequence"/>
</dbReference>
<organism evidence="1 2">
    <name type="scientific">Cryptosporangium aurantiacum</name>
    <dbReference type="NCBI Taxonomy" id="134849"/>
    <lineage>
        <taxon>Bacteria</taxon>
        <taxon>Bacillati</taxon>
        <taxon>Actinomycetota</taxon>
        <taxon>Actinomycetes</taxon>
        <taxon>Cryptosporangiales</taxon>
        <taxon>Cryptosporangiaceae</taxon>
        <taxon>Cryptosporangium</taxon>
    </lineage>
</organism>
<keyword evidence="2" id="KW-1185">Reference proteome</keyword>
<reference evidence="1 2" key="1">
    <citation type="submission" date="2016-11" db="EMBL/GenBank/DDBJ databases">
        <authorList>
            <person name="Jaros S."/>
            <person name="Januszkiewicz K."/>
            <person name="Wedrychowicz H."/>
        </authorList>
    </citation>
    <scope>NUCLEOTIDE SEQUENCE [LARGE SCALE GENOMIC DNA]</scope>
    <source>
        <strain evidence="1 2">DSM 46144</strain>
    </source>
</reference>